<evidence type="ECO:0000313" key="2">
    <source>
        <dbReference type="Proteomes" id="UP000291822"/>
    </source>
</evidence>
<name>A0A4R0YXS2_9GAMM</name>
<sequence>MALTRAQLVDAFLSLDAELRGLETGGLSEDASQLAFERMVNKSTGTVRPQDRLWWWGQLYAAMDQQAVRVKRMAGLTHELES</sequence>
<evidence type="ECO:0000313" key="1">
    <source>
        <dbReference type="EMBL" id="TCI11210.1"/>
    </source>
</evidence>
<dbReference type="EMBL" id="SJTG01000002">
    <property type="protein sequence ID" value="TCI11210.1"/>
    <property type="molecule type" value="Genomic_DNA"/>
</dbReference>
<accession>A0A4R0YXS2</accession>
<dbReference type="AlphaFoldDB" id="A0A4R0YXS2"/>
<reference evidence="1 2" key="1">
    <citation type="submission" date="2019-02" db="EMBL/GenBank/DDBJ databases">
        <title>Dyella amyloliquefaciens sp. nov., isolated from forest soil.</title>
        <authorList>
            <person name="Gao Z.-H."/>
            <person name="Qiu L.-H."/>
        </authorList>
    </citation>
    <scope>NUCLEOTIDE SEQUENCE [LARGE SCALE GENOMIC DNA]</scope>
    <source>
        <strain evidence="1 2">KACC 12747</strain>
    </source>
</reference>
<proteinExistence type="predicted"/>
<dbReference type="RefSeq" id="WP_131409983.1">
    <property type="nucleotide sequence ID" value="NZ_SJTG01000002.1"/>
</dbReference>
<gene>
    <name evidence="1" type="ORF">EZM97_20605</name>
</gene>
<protein>
    <submittedName>
        <fullName evidence="1">Uncharacterized protein</fullName>
    </submittedName>
</protein>
<keyword evidence="2" id="KW-1185">Reference proteome</keyword>
<comment type="caution">
    <text evidence="1">The sequence shown here is derived from an EMBL/GenBank/DDBJ whole genome shotgun (WGS) entry which is preliminary data.</text>
</comment>
<dbReference type="Proteomes" id="UP000291822">
    <property type="component" value="Unassembled WGS sequence"/>
</dbReference>
<organism evidence="1 2">
    <name type="scientific">Dyella soli</name>
    <dbReference type="NCBI Taxonomy" id="522319"/>
    <lineage>
        <taxon>Bacteria</taxon>
        <taxon>Pseudomonadati</taxon>
        <taxon>Pseudomonadota</taxon>
        <taxon>Gammaproteobacteria</taxon>
        <taxon>Lysobacterales</taxon>
        <taxon>Rhodanobacteraceae</taxon>
        <taxon>Dyella</taxon>
    </lineage>
</organism>